<dbReference type="OrthoDB" id="537469at2759"/>
<comment type="caution">
    <text evidence="2">The sequence shown here is derived from an EMBL/GenBank/DDBJ whole genome shotgun (WGS) entry which is preliminary data.</text>
</comment>
<evidence type="ECO:0000313" key="3">
    <source>
        <dbReference type="Proteomes" id="UP000650467"/>
    </source>
</evidence>
<sequence length="998" mass="103839">MAGVHNSPHLKDLERAREVQVLNAAKVQALFQYLNFGDGVAFDRCLARSGKSPEWLGHAVDGGPTPRKFAALLTTEQSRKVHGAEGARHHAVEAKRREQVTLPPEEIMKGLQQAFEAYTDPLLLAKTGRKEMNIMGFCRFLRDCHLLDNRLTLVHADVIFTKVDAGSYMATGSGSAHNSSGGGAPMPGQQHSQPLGARSQASTSTLPGDLHVDYTEFLRCMAAVVRVKFPHAADPHEALLLATRKWVLPFARLGGDGGGLGLGCGSASAADSLFDRSTMNLLRTYDGQLKRLYAWYTCMEETDPTHVTWAWVHEHGGTLDSNNFVLMLLNFGVLPVLLSKHEALDLFVRCEARNDGDEKANAVLYPTFLEALAEVALAVADGAASRVRSASSIEDITILGHYASGCPPPLGTKLSKLCADAQRARGRDAAALEQLHASFDTAAAKQRNAAKAAEAAARQNEAAIRGVVARRENLRQRFALTRLRNFYRDVRTTNNNTTWPPERDASPTTRRSGAGALGAGGASGEAPEEGGVHVAFYDSERCIKTPRPVWIPNGPPLASRRYSVPDGVPQPTPSGAAAAVAAAAAASIGVHLGGAAGNLLLLDSPSGAAAAAAKLAMHRPSILQPPSPGAYAAAYGRTPKPYQLKVSIEDRDEHEAILDLAGRLPHIRTPADGHGHPVNMRDGGASGVGGNAASSSGRLTSNSSRRAVTAPAEMRRGRASAAGITSGGGVAAAAAATASAAAGSEADYCEEQDDATGAAGGQRQRLPAVQHQLHRLQANAAALAAMAGQAPPHPYSQHAIPQQQLSAPPLIQPSASAPSIHLPAAAGASFISYNTAHPPHHHPLSSGPSTSSLSGLAAGGGSSASPVVPIVLHLPLGPSSSQLSALGVVSSGPVSGSPEAAARASLTRRKASQRARRPEGALPNLKLPAEGGPSAEAAAALKELDAFDGVAGHRHHQHMPGGGKHSGTGGGGSRSHQPSAANSPNLATRMPRELAGYA</sequence>
<protein>
    <submittedName>
        <fullName evidence="2">Uncharacterized protein</fullName>
    </submittedName>
</protein>
<dbReference type="AlphaFoldDB" id="A0A835W3M8"/>
<feature type="region of interest" description="Disordered" evidence="1">
    <location>
        <begin position="887"/>
        <end position="934"/>
    </location>
</feature>
<feature type="compositionally biased region" description="Gly residues" evidence="1">
    <location>
        <begin position="960"/>
        <end position="973"/>
    </location>
</feature>
<dbReference type="Gene3D" id="1.10.238.10">
    <property type="entry name" value="EF-hand"/>
    <property type="match status" value="1"/>
</dbReference>
<dbReference type="SUPFAM" id="SSF47473">
    <property type="entry name" value="EF-hand"/>
    <property type="match status" value="1"/>
</dbReference>
<feature type="region of interest" description="Disordered" evidence="1">
    <location>
        <begin position="951"/>
        <end position="998"/>
    </location>
</feature>
<feature type="compositionally biased region" description="Polar residues" evidence="1">
    <location>
        <begin position="189"/>
        <end position="203"/>
    </location>
</feature>
<feature type="compositionally biased region" description="Basic residues" evidence="1">
    <location>
        <begin position="906"/>
        <end position="915"/>
    </location>
</feature>
<evidence type="ECO:0000313" key="2">
    <source>
        <dbReference type="EMBL" id="KAG2439377.1"/>
    </source>
</evidence>
<keyword evidence="3" id="KW-1185">Reference proteome</keyword>
<feature type="compositionally biased region" description="Low complexity" evidence="1">
    <location>
        <begin position="844"/>
        <end position="856"/>
    </location>
</feature>
<feature type="region of interest" description="Disordered" evidence="1">
    <location>
        <begin position="171"/>
        <end position="203"/>
    </location>
</feature>
<feature type="compositionally biased region" description="Polar residues" evidence="1">
    <location>
        <begin position="976"/>
        <end position="986"/>
    </location>
</feature>
<dbReference type="InterPro" id="IPR011992">
    <property type="entry name" value="EF-hand-dom_pair"/>
</dbReference>
<accession>A0A835W3M8</accession>
<feature type="region of interest" description="Disordered" evidence="1">
    <location>
        <begin position="667"/>
        <end position="724"/>
    </location>
</feature>
<name>A0A835W3M8_CHLIN</name>
<feature type="compositionally biased region" description="Low complexity" evidence="1">
    <location>
        <begin position="691"/>
        <end position="706"/>
    </location>
</feature>
<dbReference type="EMBL" id="JAEHOC010000008">
    <property type="protein sequence ID" value="KAG2439377.1"/>
    <property type="molecule type" value="Genomic_DNA"/>
</dbReference>
<evidence type="ECO:0000256" key="1">
    <source>
        <dbReference type="SAM" id="MobiDB-lite"/>
    </source>
</evidence>
<reference evidence="2" key="1">
    <citation type="journal article" date="2020" name="bioRxiv">
        <title>Comparative genomics of Chlamydomonas.</title>
        <authorList>
            <person name="Craig R.J."/>
            <person name="Hasan A.R."/>
            <person name="Ness R.W."/>
            <person name="Keightley P.D."/>
        </authorList>
    </citation>
    <scope>NUCLEOTIDE SEQUENCE</scope>
    <source>
        <strain evidence="2">SAG 7.73</strain>
    </source>
</reference>
<feature type="compositionally biased region" description="Low complexity" evidence="1">
    <location>
        <begin position="887"/>
        <end position="898"/>
    </location>
</feature>
<proteinExistence type="predicted"/>
<organism evidence="2 3">
    <name type="scientific">Chlamydomonas incerta</name>
    <dbReference type="NCBI Taxonomy" id="51695"/>
    <lineage>
        <taxon>Eukaryota</taxon>
        <taxon>Viridiplantae</taxon>
        <taxon>Chlorophyta</taxon>
        <taxon>core chlorophytes</taxon>
        <taxon>Chlorophyceae</taxon>
        <taxon>CS clade</taxon>
        <taxon>Chlamydomonadales</taxon>
        <taxon>Chlamydomonadaceae</taxon>
        <taxon>Chlamydomonas</taxon>
    </lineage>
</organism>
<feature type="region of interest" description="Disordered" evidence="1">
    <location>
        <begin position="493"/>
        <end position="528"/>
    </location>
</feature>
<dbReference type="Proteomes" id="UP000650467">
    <property type="component" value="Unassembled WGS sequence"/>
</dbReference>
<feature type="region of interest" description="Disordered" evidence="1">
    <location>
        <begin position="833"/>
        <end position="859"/>
    </location>
</feature>
<gene>
    <name evidence="2" type="ORF">HXX76_004734</name>
</gene>